<accession>A0A2U2AMJ6</accession>
<evidence type="ECO:0000256" key="6">
    <source>
        <dbReference type="ARBA" id="ARBA00023002"/>
    </source>
</evidence>
<keyword evidence="6" id="KW-0560">Oxidoreductase</keyword>
<dbReference type="Pfam" id="PF00578">
    <property type="entry name" value="AhpC-TSA"/>
    <property type="match status" value="1"/>
</dbReference>
<evidence type="ECO:0000313" key="16">
    <source>
        <dbReference type="Proteomes" id="UP000244948"/>
    </source>
</evidence>
<dbReference type="InterPro" id="IPR050924">
    <property type="entry name" value="Peroxiredoxin_BCP/PrxQ"/>
</dbReference>
<dbReference type="InterPro" id="IPR024706">
    <property type="entry name" value="Peroxiredoxin_AhpC-typ"/>
</dbReference>
<keyword evidence="5" id="KW-0049">Antioxidant</keyword>
<comment type="catalytic activity">
    <reaction evidence="12">
        <text>a hydroperoxide + [thioredoxin]-dithiol = an alcohol + [thioredoxin]-disulfide + H2O</text>
        <dbReference type="Rhea" id="RHEA:62620"/>
        <dbReference type="Rhea" id="RHEA-COMP:10698"/>
        <dbReference type="Rhea" id="RHEA-COMP:10700"/>
        <dbReference type="ChEBI" id="CHEBI:15377"/>
        <dbReference type="ChEBI" id="CHEBI:29950"/>
        <dbReference type="ChEBI" id="CHEBI:30879"/>
        <dbReference type="ChEBI" id="CHEBI:35924"/>
        <dbReference type="ChEBI" id="CHEBI:50058"/>
        <dbReference type="EC" id="1.11.1.24"/>
    </reaction>
</comment>
<dbReference type="Proteomes" id="UP000244948">
    <property type="component" value="Unassembled WGS sequence"/>
</dbReference>
<dbReference type="InterPro" id="IPR000866">
    <property type="entry name" value="AhpC/TSA"/>
</dbReference>
<evidence type="ECO:0000256" key="5">
    <source>
        <dbReference type="ARBA" id="ARBA00022862"/>
    </source>
</evidence>
<evidence type="ECO:0000256" key="11">
    <source>
        <dbReference type="ARBA" id="ARBA00042639"/>
    </source>
</evidence>
<proteinExistence type="inferred from homology"/>
<dbReference type="GO" id="GO:0005737">
    <property type="term" value="C:cytoplasm"/>
    <property type="evidence" value="ECO:0007669"/>
    <property type="project" value="TreeGrafter"/>
</dbReference>
<protein>
    <recommendedName>
        <fullName evidence="3">thioredoxin-dependent peroxiredoxin</fullName>
        <ecNumber evidence="3">1.11.1.24</ecNumber>
    </recommendedName>
    <alternativeName>
        <fullName evidence="9">Thioredoxin peroxidase</fullName>
    </alternativeName>
    <alternativeName>
        <fullName evidence="11">Thioredoxin-dependent peroxiredoxin Bcp</fullName>
    </alternativeName>
</protein>
<organism evidence="15 16">
    <name type="scientific">Ignatzschineria indica</name>
    <dbReference type="NCBI Taxonomy" id="472583"/>
    <lineage>
        <taxon>Bacteria</taxon>
        <taxon>Pseudomonadati</taxon>
        <taxon>Pseudomonadota</taxon>
        <taxon>Gammaproteobacteria</taxon>
        <taxon>Cardiobacteriales</taxon>
        <taxon>Ignatzschineriaceae</taxon>
        <taxon>Ignatzschineria</taxon>
    </lineage>
</organism>
<keyword evidence="8" id="KW-0676">Redox-active center</keyword>
<dbReference type="CDD" id="cd03017">
    <property type="entry name" value="PRX_BCP"/>
    <property type="match status" value="1"/>
</dbReference>
<comment type="function">
    <text evidence="1">Thiol-specific peroxidase that catalyzes the reduction of hydrogen peroxide and organic hydroperoxides to water and alcohols, respectively. Plays a role in cell protection against oxidative stress by detoxifying peroxides and as sensor of hydrogen peroxide-mediated signaling events.</text>
</comment>
<dbReference type="SUPFAM" id="SSF52833">
    <property type="entry name" value="Thioredoxin-like"/>
    <property type="match status" value="1"/>
</dbReference>
<evidence type="ECO:0000313" key="15">
    <source>
        <dbReference type="EMBL" id="PWD84443.1"/>
    </source>
</evidence>
<feature type="domain" description="Thioredoxin" evidence="14">
    <location>
        <begin position="1"/>
        <end position="156"/>
    </location>
</feature>
<comment type="caution">
    <text evidence="15">The sequence shown here is derived from an EMBL/GenBank/DDBJ whole genome shotgun (WGS) entry which is preliminary data.</text>
</comment>
<name>A0A2U2AMJ6_9GAMM</name>
<comment type="subunit">
    <text evidence="2">Monomer.</text>
</comment>
<keyword evidence="4" id="KW-0575">Peroxidase</keyword>
<dbReference type="AlphaFoldDB" id="A0A2U2AMJ6"/>
<evidence type="ECO:0000256" key="12">
    <source>
        <dbReference type="ARBA" id="ARBA00049091"/>
    </source>
</evidence>
<sequence length="156" mass="17843">MGNMIEKVTTEILSTPYETQREPLELDSLKEKYIVLFFYPKDNTPGCSNEVQDFNKLLSQFAELDCAVVGASRDSKNSHIKFSDKFELNFPLLSDPEETLCRAFDVIKEKKMFGKVGMGIERSTFIFDKSGTILHEWRKVKVPGHAEEVLETLKSL</sequence>
<evidence type="ECO:0000256" key="2">
    <source>
        <dbReference type="ARBA" id="ARBA00011245"/>
    </source>
</evidence>
<evidence type="ECO:0000256" key="10">
    <source>
        <dbReference type="ARBA" id="ARBA00038489"/>
    </source>
</evidence>
<evidence type="ECO:0000256" key="1">
    <source>
        <dbReference type="ARBA" id="ARBA00003330"/>
    </source>
</evidence>
<dbReference type="PANTHER" id="PTHR42801">
    <property type="entry name" value="THIOREDOXIN-DEPENDENT PEROXIDE REDUCTASE"/>
    <property type="match status" value="1"/>
</dbReference>
<evidence type="ECO:0000256" key="13">
    <source>
        <dbReference type="PIRSR" id="PIRSR000239-1"/>
    </source>
</evidence>
<keyword evidence="7" id="KW-1015">Disulfide bond</keyword>
<dbReference type="InterPro" id="IPR036249">
    <property type="entry name" value="Thioredoxin-like_sf"/>
</dbReference>
<dbReference type="PROSITE" id="PS51352">
    <property type="entry name" value="THIOREDOXIN_2"/>
    <property type="match status" value="1"/>
</dbReference>
<dbReference type="PANTHER" id="PTHR42801:SF4">
    <property type="entry name" value="AHPC_TSA FAMILY PROTEIN"/>
    <property type="match status" value="1"/>
</dbReference>
<evidence type="ECO:0000259" key="14">
    <source>
        <dbReference type="PROSITE" id="PS51352"/>
    </source>
</evidence>
<dbReference type="GO" id="GO:0008379">
    <property type="term" value="F:thioredoxin peroxidase activity"/>
    <property type="evidence" value="ECO:0007669"/>
    <property type="project" value="TreeGrafter"/>
</dbReference>
<keyword evidence="16" id="KW-1185">Reference proteome</keyword>
<dbReference type="PIRSF" id="PIRSF000239">
    <property type="entry name" value="AHPC"/>
    <property type="match status" value="1"/>
</dbReference>
<comment type="similarity">
    <text evidence="10">Belongs to the peroxiredoxin family. BCP/PrxQ subfamily.</text>
</comment>
<evidence type="ECO:0000256" key="7">
    <source>
        <dbReference type="ARBA" id="ARBA00023157"/>
    </source>
</evidence>
<dbReference type="FunFam" id="3.40.30.10:FF:000007">
    <property type="entry name" value="Thioredoxin-dependent thiol peroxidase"/>
    <property type="match status" value="1"/>
</dbReference>
<dbReference type="Gene3D" id="3.40.30.10">
    <property type="entry name" value="Glutaredoxin"/>
    <property type="match status" value="1"/>
</dbReference>
<dbReference type="InterPro" id="IPR013766">
    <property type="entry name" value="Thioredoxin_domain"/>
</dbReference>
<feature type="active site" description="Cysteine sulfenic acid (-SOH) intermediate; for peroxidase activity" evidence="13">
    <location>
        <position position="47"/>
    </location>
</feature>
<dbReference type="EC" id="1.11.1.24" evidence="3"/>
<reference evidence="15 16" key="1">
    <citation type="journal article" date="2018" name="Genome Announc.">
        <title>Ignatzschineria cameli sp. nov., isolated from necrotic foot tissue of dromedaries (Camelus dromedarius) and associated maggots (Wohlfahrtia species) in Dubai.</title>
        <authorList>
            <person name="Tsang C.C."/>
            <person name="Tang J.Y."/>
            <person name="Fong J.Y."/>
            <person name="Kinne J."/>
            <person name="Lee H.H."/>
            <person name="Joseph M."/>
            <person name="Jose S."/>
            <person name="Schuster R.K."/>
            <person name="Tang Y."/>
            <person name="Sivakumar S."/>
            <person name="Chen J.H."/>
            <person name="Teng J.L."/>
            <person name="Lau S.K."/>
            <person name="Wernery U."/>
            <person name="Woo P.C."/>
        </authorList>
    </citation>
    <scope>NUCLEOTIDE SEQUENCE [LARGE SCALE GENOMIC DNA]</scope>
    <source>
        <strain evidence="15 16">KCTC 22643</strain>
    </source>
</reference>
<dbReference type="EMBL" id="QEWR01000002">
    <property type="protein sequence ID" value="PWD84443.1"/>
    <property type="molecule type" value="Genomic_DNA"/>
</dbReference>
<evidence type="ECO:0000256" key="4">
    <source>
        <dbReference type="ARBA" id="ARBA00022559"/>
    </source>
</evidence>
<evidence type="ECO:0000256" key="9">
    <source>
        <dbReference type="ARBA" id="ARBA00032824"/>
    </source>
</evidence>
<dbReference type="GO" id="GO:0034599">
    <property type="term" value="P:cellular response to oxidative stress"/>
    <property type="evidence" value="ECO:0007669"/>
    <property type="project" value="TreeGrafter"/>
</dbReference>
<dbReference type="RefSeq" id="WP_109235621.1">
    <property type="nucleotide sequence ID" value="NZ_BMXZ01000001.1"/>
</dbReference>
<evidence type="ECO:0000256" key="3">
    <source>
        <dbReference type="ARBA" id="ARBA00013017"/>
    </source>
</evidence>
<dbReference type="GO" id="GO:0045454">
    <property type="term" value="P:cell redox homeostasis"/>
    <property type="evidence" value="ECO:0007669"/>
    <property type="project" value="TreeGrafter"/>
</dbReference>
<gene>
    <name evidence="15" type="ORF">DC082_02565</name>
</gene>
<evidence type="ECO:0000256" key="8">
    <source>
        <dbReference type="ARBA" id="ARBA00023284"/>
    </source>
</evidence>